<name>Q94HK4_ORYSA</name>
<evidence type="ECO:0000256" key="5">
    <source>
        <dbReference type="SAM" id="MobiDB-lite"/>
    </source>
</evidence>
<dbReference type="Pfam" id="PF03108">
    <property type="entry name" value="DBD_Tnp_Mut"/>
    <property type="match status" value="1"/>
</dbReference>
<organism evidence="7">
    <name type="scientific">Oryza sativa</name>
    <name type="common">Rice</name>
    <dbReference type="NCBI Taxonomy" id="4530"/>
    <lineage>
        <taxon>Eukaryota</taxon>
        <taxon>Viridiplantae</taxon>
        <taxon>Streptophyta</taxon>
        <taxon>Embryophyta</taxon>
        <taxon>Tracheophyta</taxon>
        <taxon>Spermatophyta</taxon>
        <taxon>Magnoliopsida</taxon>
        <taxon>Liliopsida</taxon>
        <taxon>Poales</taxon>
        <taxon>Poaceae</taxon>
        <taxon>BOP clade</taxon>
        <taxon>Oryzoideae</taxon>
        <taxon>Oryzeae</taxon>
        <taxon>Oryzinae</taxon>
        <taxon>Oryza</taxon>
    </lineage>
</organism>
<protein>
    <submittedName>
        <fullName evidence="7">Mutator-like transposase</fullName>
    </submittedName>
</protein>
<evidence type="ECO:0000256" key="3">
    <source>
        <dbReference type="ARBA" id="ARBA00022833"/>
    </source>
</evidence>
<keyword evidence="2 4" id="KW-0863">Zinc-finger</keyword>
<dbReference type="PANTHER" id="PTHR31973">
    <property type="entry name" value="POLYPROTEIN, PUTATIVE-RELATED"/>
    <property type="match status" value="1"/>
</dbReference>
<dbReference type="PROSITE" id="PS50966">
    <property type="entry name" value="ZF_SWIM"/>
    <property type="match status" value="1"/>
</dbReference>
<dbReference type="GO" id="GO:0008270">
    <property type="term" value="F:zinc ion binding"/>
    <property type="evidence" value="ECO:0007669"/>
    <property type="project" value="UniProtKB-KW"/>
</dbReference>
<keyword evidence="3" id="KW-0862">Zinc</keyword>
<feature type="region of interest" description="Disordered" evidence="5">
    <location>
        <begin position="122"/>
        <end position="156"/>
    </location>
</feature>
<evidence type="ECO:0000259" key="6">
    <source>
        <dbReference type="PROSITE" id="PS50966"/>
    </source>
</evidence>
<evidence type="ECO:0000313" key="7">
    <source>
        <dbReference type="EMBL" id="AAK73140.1"/>
    </source>
</evidence>
<proteinExistence type="predicted"/>
<evidence type="ECO:0000256" key="2">
    <source>
        <dbReference type="ARBA" id="ARBA00022771"/>
    </source>
</evidence>
<dbReference type="InterPro" id="IPR007527">
    <property type="entry name" value="Znf_SWIM"/>
</dbReference>
<reference evidence="7" key="1">
    <citation type="submission" date="2001-07" db="EMBL/GenBank/DDBJ databases">
        <title>Oryza sativa PAC P0574H01 genomics sequence.</title>
        <authorList>
            <person name="Hsing Y.-I.C."/>
            <person name="Chow T.-Y."/>
            <person name="Wu H.-P."/>
            <person name="Chao Y.-T."/>
            <person name="Lee P.-F."/>
            <person name="Su C.-L."/>
            <person name="Liu S.-M."/>
            <person name="Chen C.-S."/>
            <person name="Shaw J.-F."/>
        </authorList>
    </citation>
    <scope>NUCLEOTIDE SEQUENCE</scope>
</reference>
<dbReference type="AlphaFoldDB" id="Q94HK4"/>
<evidence type="ECO:0000256" key="4">
    <source>
        <dbReference type="PROSITE-ProRule" id="PRU00325"/>
    </source>
</evidence>
<dbReference type="InterPro" id="IPR006564">
    <property type="entry name" value="Znf_PMZ"/>
</dbReference>
<feature type="region of interest" description="Disordered" evidence="5">
    <location>
        <begin position="656"/>
        <end position="698"/>
    </location>
</feature>
<evidence type="ECO:0000256" key="1">
    <source>
        <dbReference type="ARBA" id="ARBA00022723"/>
    </source>
</evidence>
<keyword evidence="1" id="KW-0479">Metal-binding</keyword>
<sequence length="725" mass="82983">MIMENDKSKMADLHLFKAIQRTPFSPLKIDNVEVIAGSSQQEDNIDYNPELIGVADDQHSISSGDTDHEQEKVDYVEKLNEMKRQREDPMTHCEGDTDIDDLYTPEDADVDLGVADIDDMSCELSDPPSEDGGLSTLECETDEENKPPPGKRRRGKGIQVQRIYFDESNMMDTSQLCKGMCFTDAGQFRKALKSYHIVKGRDYKYTRNKADRIKVKCSQDKVKCDFFIRASQVGSEKTFMVREMIAPHTCPSHRNCTRVDSTWLSERYEDDFWSDPNWKVEAFMARCLRETGTYISKSKAYRARRKATEKVLGNKEKQYKRIRDYLQTLIDTNPGTTAVVTTINRDVLGLAPRFSGLFICFSAQKEGFINGCRPFISIDGCFVKLTNGAQVLAASARDENNNMFPIAFAVGLMNAIPIVFPDSEHRYCKMHLLQNMGNKGWRGEKYKGFVDAAIYATTVWDYDKAMEDLKKLNLKAWEWLIAIGKEHFSRHAFSPKAKSDLVVNNLSEVFNKYILDARDKPIVTMVEHIRRKVMVRLSLKRQGGDAAQWEITPIVAGKLEMEKNHARYCWCYQSNLTTWEVHCLDRSFAVDISARTCACHKWQLTGIPCKHDVCALYKAGHTPEDYVADYFRKDAYMRTYTAVIYPVPDEHRWTKTDSPYIDPPKFDKHVGRPKKSRRRGPDEGPRVQGPARKTTSTCSNCRRDGHTCSNIKVSLTLSILRPIFI</sequence>
<feature type="domain" description="SWIM-type" evidence="6">
    <location>
        <begin position="588"/>
        <end position="620"/>
    </location>
</feature>
<dbReference type="EMBL" id="AC079022">
    <property type="protein sequence ID" value="AAK73140.1"/>
    <property type="molecule type" value="Genomic_DNA"/>
</dbReference>
<dbReference type="PANTHER" id="PTHR31973:SF187">
    <property type="entry name" value="MUTATOR TRANSPOSASE MUDRA PROTEIN"/>
    <property type="match status" value="1"/>
</dbReference>
<dbReference type="InterPro" id="IPR004332">
    <property type="entry name" value="Transposase_MuDR"/>
</dbReference>
<accession>Q94HK4</accession>
<dbReference type="SMART" id="SM00575">
    <property type="entry name" value="ZnF_PMZ"/>
    <property type="match status" value="1"/>
</dbReference>
<dbReference type="Pfam" id="PF04434">
    <property type="entry name" value="SWIM"/>
    <property type="match status" value="1"/>
</dbReference>